<dbReference type="GO" id="GO:0046210">
    <property type="term" value="P:nitric oxide catabolic process"/>
    <property type="evidence" value="ECO:0007669"/>
    <property type="project" value="TreeGrafter"/>
</dbReference>
<evidence type="ECO:0000256" key="7">
    <source>
        <dbReference type="ARBA" id="ARBA00022630"/>
    </source>
</evidence>
<dbReference type="InterPro" id="IPR017927">
    <property type="entry name" value="FAD-bd_FR_type"/>
</dbReference>
<dbReference type="GO" id="GO:0019825">
    <property type="term" value="F:oxygen binding"/>
    <property type="evidence" value="ECO:0007669"/>
    <property type="project" value="InterPro"/>
</dbReference>
<dbReference type="GO" id="GO:0046872">
    <property type="term" value="F:metal ion binding"/>
    <property type="evidence" value="ECO:0007669"/>
    <property type="project" value="UniProtKB-KW"/>
</dbReference>
<keyword evidence="11" id="KW-0560">Oxidoreductase</keyword>
<evidence type="ECO:0000256" key="11">
    <source>
        <dbReference type="ARBA" id="ARBA00023002"/>
    </source>
</evidence>
<reference evidence="19 20" key="1">
    <citation type="submission" date="2015-01" db="EMBL/GenBank/DDBJ databases">
        <title>The Genome Sequence of Exophiala sideris CBS121828.</title>
        <authorList>
            <consortium name="The Broad Institute Genomics Platform"/>
            <person name="Cuomo C."/>
            <person name="de Hoog S."/>
            <person name="Gorbushina A."/>
            <person name="Stielow B."/>
            <person name="Teixiera M."/>
            <person name="Abouelleil A."/>
            <person name="Chapman S.B."/>
            <person name="Priest M."/>
            <person name="Young S.K."/>
            <person name="Wortman J."/>
            <person name="Nusbaum C."/>
            <person name="Birren B."/>
        </authorList>
    </citation>
    <scope>NUCLEOTIDE SEQUENCE [LARGE SCALE GENOMIC DNA]</scope>
    <source>
        <strain evidence="19 20">CBS 121828</strain>
    </source>
</reference>
<evidence type="ECO:0000313" key="19">
    <source>
        <dbReference type="EMBL" id="KIV77044.1"/>
    </source>
</evidence>
<dbReference type="HOGENOM" id="CLU_003827_12_0_1"/>
<evidence type="ECO:0000256" key="6">
    <source>
        <dbReference type="ARBA" id="ARBA00022617"/>
    </source>
</evidence>
<evidence type="ECO:0000256" key="13">
    <source>
        <dbReference type="ARBA" id="ARBA00023027"/>
    </source>
</evidence>
<evidence type="ECO:0000256" key="14">
    <source>
        <dbReference type="ARBA" id="ARBA00048649"/>
    </source>
</evidence>
<keyword evidence="8" id="KW-0479">Metal-binding</keyword>
<dbReference type="Gene3D" id="2.40.30.10">
    <property type="entry name" value="Translation factors"/>
    <property type="match status" value="1"/>
</dbReference>
<comment type="cofactor">
    <cofactor evidence="1">
        <name>heme b</name>
        <dbReference type="ChEBI" id="CHEBI:60344"/>
    </cofactor>
</comment>
<dbReference type="PROSITE" id="PS01033">
    <property type="entry name" value="GLOBIN"/>
    <property type="match status" value="1"/>
</dbReference>
<protein>
    <recommendedName>
        <fullName evidence="4">nitric oxide dioxygenase</fullName>
        <ecNumber evidence="4">1.14.12.17</ecNumber>
    </recommendedName>
</protein>
<dbReference type="Pfam" id="PF00175">
    <property type="entry name" value="NAD_binding_1"/>
    <property type="match status" value="1"/>
</dbReference>
<dbReference type="GO" id="GO:0020037">
    <property type="term" value="F:heme binding"/>
    <property type="evidence" value="ECO:0007669"/>
    <property type="project" value="InterPro"/>
</dbReference>
<accession>A0A0D1Y8G7</accession>
<evidence type="ECO:0000256" key="2">
    <source>
        <dbReference type="ARBA" id="ARBA00001974"/>
    </source>
</evidence>
<dbReference type="FunFam" id="2.40.30.10:FF:000034">
    <property type="entry name" value="Flavohemoprotein"/>
    <property type="match status" value="1"/>
</dbReference>
<dbReference type="EMBL" id="KN846954">
    <property type="protein sequence ID" value="KIV77044.1"/>
    <property type="molecule type" value="Genomic_DNA"/>
</dbReference>
<feature type="domain" description="FAD-binding FR-type" evidence="18">
    <location>
        <begin position="149"/>
        <end position="266"/>
    </location>
</feature>
<dbReference type="Gene3D" id="1.10.490.10">
    <property type="entry name" value="Globins"/>
    <property type="match status" value="1"/>
</dbReference>
<dbReference type="FunFam" id="3.40.50.80:FF:000010">
    <property type="entry name" value="Flavohemoprotein"/>
    <property type="match status" value="1"/>
</dbReference>
<dbReference type="EC" id="1.14.12.17" evidence="4"/>
<gene>
    <name evidence="19" type="ORF">PV11_08881</name>
</gene>
<evidence type="ECO:0000256" key="5">
    <source>
        <dbReference type="ARBA" id="ARBA00022575"/>
    </source>
</evidence>
<comment type="function">
    <text evidence="16">In the presence of oxygen and NADH, it has NADH oxidase activity, which leads to the generation of superoxide and H(2)O(2). Under anaerobic conditions, it also exhibits nitric oxide reductase and FAD reductase activities. However, all these reactions are much lower than NOD activity.</text>
</comment>
<dbReference type="GO" id="GO:0071949">
    <property type="term" value="F:FAD binding"/>
    <property type="evidence" value="ECO:0007669"/>
    <property type="project" value="TreeGrafter"/>
</dbReference>
<dbReference type="InterPro" id="IPR039261">
    <property type="entry name" value="FNR_nucleotide-bd"/>
</dbReference>
<dbReference type="STRING" id="1016849.A0A0D1Y8G7"/>
<evidence type="ECO:0000256" key="16">
    <source>
        <dbReference type="ARBA" id="ARBA00056398"/>
    </source>
</evidence>
<keyword evidence="12" id="KW-0408">Iron</keyword>
<dbReference type="FunFam" id="1.10.490.10:FF:000003">
    <property type="entry name" value="Flavohemoprotein"/>
    <property type="match status" value="1"/>
</dbReference>
<comment type="catalytic activity">
    <reaction evidence="15">
        <text>2 nitric oxide + NADPH + 2 O2 = 2 nitrate + NADP(+) + H(+)</text>
        <dbReference type="Rhea" id="RHEA:19465"/>
        <dbReference type="ChEBI" id="CHEBI:15378"/>
        <dbReference type="ChEBI" id="CHEBI:15379"/>
        <dbReference type="ChEBI" id="CHEBI:16480"/>
        <dbReference type="ChEBI" id="CHEBI:17632"/>
        <dbReference type="ChEBI" id="CHEBI:57783"/>
        <dbReference type="ChEBI" id="CHEBI:58349"/>
        <dbReference type="EC" id="1.14.12.17"/>
    </reaction>
</comment>
<evidence type="ECO:0000313" key="20">
    <source>
        <dbReference type="Proteomes" id="UP000053599"/>
    </source>
</evidence>
<evidence type="ECO:0000256" key="10">
    <source>
        <dbReference type="ARBA" id="ARBA00022857"/>
    </source>
</evidence>
<dbReference type="SUPFAM" id="SSF52343">
    <property type="entry name" value="Ferredoxin reductase-like, C-terminal NADP-linked domain"/>
    <property type="match status" value="1"/>
</dbReference>
<dbReference type="NCBIfam" id="NF009805">
    <property type="entry name" value="PRK13289.1"/>
    <property type="match status" value="1"/>
</dbReference>
<sequence>MPLTEEQAQVIISTVPVLQQYGNQITTVFYANMLREVPDLNNVFNTSNQRNGHQQQALAGTLYAYAANINNLEVLGPAVERICHKHASLYIRPEHYDIVGKYLLEAMGEVLGDALTPQILDAWAAAYKQIADIMINREEELLKHTHGWTEWKDFRIDRKEPESDEVTSFYLKPVDGKPLPEFLPGQYISIQIDVPALEYKQARQYSLSDRYSPEYYRISVKREKGLDVSDPSAVAHPGYVSNMLHDQKKQGEVVQLSHPAGDFFLDVRNEGENDSPIVLLSAGVGLTPLMSILNTLVEKKGHRKISWVHGSRNSSADPFAQYIKSLESAHPNVTERIFHSVPNSDENEGVDYDIKGRLDMSRLRPEEDLRLNEKNASYYICGPEKFMTDLEEALRDRGVDASRINMELFGTGGVPR</sequence>
<evidence type="ECO:0000256" key="8">
    <source>
        <dbReference type="ARBA" id="ARBA00022723"/>
    </source>
</evidence>
<dbReference type="InterPro" id="IPR017938">
    <property type="entry name" value="Riboflavin_synthase-like_b-brl"/>
</dbReference>
<evidence type="ECO:0000259" key="17">
    <source>
        <dbReference type="PROSITE" id="PS01033"/>
    </source>
</evidence>
<dbReference type="Gene3D" id="3.40.50.80">
    <property type="entry name" value="Nucleotide-binding domain of ferredoxin-NADP reductase (FNR) module"/>
    <property type="match status" value="1"/>
</dbReference>
<dbReference type="InterPro" id="IPR001433">
    <property type="entry name" value="OxRdtase_FAD/NAD-bd"/>
</dbReference>
<evidence type="ECO:0000259" key="18">
    <source>
        <dbReference type="PROSITE" id="PS51384"/>
    </source>
</evidence>
<dbReference type="OrthoDB" id="436496at2759"/>
<dbReference type="Pfam" id="PF00042">
    <property type="entry name" value="Globin"/>
    <property type="match status" value="1"/>
</dbReference>
<dbReference type="SUPFAM" id="SSF46458">
    <property type="entry name" value="Globin-like"/>
    <property type="match status" value="1"/>
</dbReference>
<evidence type="ECO:0000256" key="1">
    <source>
        <dbReference type="ARBA" id="ARBA00001970"/>
    </source>
</evidence>
<dbReference type="AlphaFoldDB" id="A0A0D1Y8G7"/>
<dbReference type="CDD" id="cd06184">
    <property type="entry name" value="flavohem_like_fad_nad_binding"/>
    <property type="match status" value="1"/>
</dbReference>
<keyword evidence="7" id="KW-0285">Flavoprotein</keyword>
<dbReference type="PROSITE" id="PS51384">
    <property type="entry name" value="FAD_FR"/>
    <property type="match status" value="1"/>
</dbReference>
<comment type="similarity">
    <text evidence="3">In the C-terminal section; belongs to the flavoprotein pyridine nucleotide cytochrome reductase family.</text>
</comment>
<dbReference type="SUPFAM" id="SSF63380">
    <property type="entry name" value="Riboflavin synthase domain-like"/>
    <property type="match status" value="1"/>
</dbReference>
<dbReference type="GO" id="GO:0008941">
    <property type="term" value="F:nitric oxide dioxygenase NAD(P)H activity"/>
    <property type="evidence" value="ECO:0007669"/>
    <property type="project" value="UniProtKB-EC"/>
</dbReference>
<organism evidence="19 20">
    <name type="scientific">Exophiala sideris</name>
    <dbReference type="NCBI Taxonomy" id="1016849"/>
    <lineage>
        <taxon>Eukaryota</taxon>
        <taxon>Fungi</taxon>
        <taxon>Dikarya</taxon>
        <taxon>Ascomycota</taxon>
        <taxon>Pezizomycotina</taxon>
        <taxon>Eurotiomycetes</taxon>
        <taxon>Chaetothyriomycetidae</taxon>
        <taxon>Chaetothyriales</taxon>
        <taxon>Herpotrichiellaceae</taxon>
        <taxon>Exophiala</taxon>
    </lineage>
</organism>
<dbReference type="InterPro" id="IPR000971">
    <property type="entry name" value="Globin"/>
</dbReference>
<dbReference type="InterPro" id="IPR012292">
    <property type="entry name" value="Globin/Proto"/>
</dbReference>
<proteinExistence type="inferred from homology"/>
<feature type="domain" description="Globin" evidence="17">
    <location>
        <begin position="2"/>
        <end position="139"/>
    </location>
</feature>
<evidence type="ECO:0000256" key="4">
    <source>
        <dbReference type="ARBA" id="ARBA00012229"/>
    </source>
</evidence>
<dbReference type="GO" id="GO:0071500">
    <property type="term" value="P:cellular response to nitrosative stress"/>
    <property type="evidence" value="ECO:0007669"/>
    <property type="project" value="TreeGrafter"/>
</dbReference>
<evidence type="ECO:0000256" key="9">
    <source>
        <dbReference type="ARBA" id="ARBA00022827"/>
    </source>
</evidence>
<comment type="catalytic activity">
    <reaction evidence="14">
        <text>2 nitric oxide + NADH + 2 O2 = 2 nitrate + NAD(+) + H(+)</text>
        <dbReference type="Rhea" id="RHEA:19469"/>
        <dbReference type="ChEBI" id="CHEBI:15378"/>
        <dbReference type="ChEBI" id="CHEBI:15379"/>
        <dbReference type="ChEBI" id="CHEBI:16480"/>
        <dbReference type="ChEBI" id="CHEBI:17632"/>
        <dbReference type="ChEBI" id="CHEBI:57540"/>
        <dbReference type="ChEBI" id="CHEBI:57945"/>
        <dbReference type="EC" id="1.14.12.17"/>
    </reaction>
</comment>
<comment type="cofactor">
    <cofactor evidence="2">
        <name>FAD</name>
        <dbReference type="ChEBI" id="CHEBI:57692"/>
    </cofactor>
</comment>
<dbReference type="Proteomes" id="UP000053599">
    <property type="component" value="Unassembled WGS sequence"/>
</dbReference>
<dbReference type="GO" id="GO:0009636">
    <property type="term" value="P:response to toxic substance"/>
    <property type="evidence" value="ECO:0007669"/>
    <property type="project" value="UniProtKB-KW"/>
</dbReference>
<dbReference type="CDD" id="cd08922">
    <property type="entry name" value="FHb-globin"/>
    <property type="match status" value="1"/>
</dbReference>
<dbReference type="PANTHER" id="PTHR43396:SF3">
    <property type="entry name" value="FLAVOHEMOPROTEIN"/>
    <property type="match status" value="1"/>
</dbReference>
<dbReference type="PANTHER" id="PTHR43396">
    <property type="entry name" value="FLAVOHEMOPROTEIN"/>
    <property type="match status" value="1"/>
</dbReference>
<keyword evidence="6" id="KW-0349">Heme</keyword>
<evidence type="ECO:0000256" key="3">
    <source>
        <dbReference type="ARBA" id="ARBA00006401"/>
    </source>
</evidence>
<keyword evidence="5" id="KW-0216">Detoxification</keyword>
<dbReference type="InterPro" id="IPR009050">
    <property type="entry name" value="Globin-like_sf"/>
</dbReference>
<name>A0A0D1Y8G7_9EURO</name>
<keyword evidence="9" id="KW-0274">FAD</keyword>
<evidence type="ECO:0000256" key="15">
    <source>
        <dbReference type="ARBA" id="ARBA00049433"/>
    </source>
</evidence>
<keyword evidence="13" id="KW-0520">NAD</keyword>
<evidence type="ECO:0000256" key="12">
    <source>
        <dbReference type="ARBA" id="ARBA00023004"/>
    </source>
</evidence>
<keyword evidence="10" id="KW-0521">NADP</keyword>